<evidence type="ECO:0000313" key="3">
    <source>
        <dbReference type="EnsemblMetazoa" id="ADAC010700-PA"/>
    </source>
</evidence>
<name>W5J4F8_ANODA</name>
<evidence type="ECO:0000256" key="1">
    <source>
        <dbReference type="SAM" id="SignalP"/>
    </source>
</evidence>
<reference evidence="2 4" key="1">
    <citation type="journal article" date="2010" name="BMC Genomics">
        <title>Combination of measures distinguishes pre-miRNAs from other stem-loops in the genome of the newly sequenced Anopheles darlingi.</title>
        <authorList>
            <person name="Mendes N.D."/>
            <person name="Freitas A.T."/>
            <person name="Vasconcelos A.T."/>
            <person name="Sagot M.F."/>
        </authorList>
    </citation>
    <scope>NUCLEOTIDE SEQUENCE</scope>
</reference>
<feature type="signal peptide" evidence="1">
    <location>
        <begin position="1"/>
        <end position="18"/>
    </location>
</feature>
<accession>W5J4F8</accession>
<reference evidence="3" key="4">
    <citation type="submission" date="2015-06" db="UniProtKB">
        <authorList>
            <consortium name="EnsemblMetazoa"/>
        </authorList>
    </citation>
    <scope>IDENTIFICATION</scope>
</reference>
<dbReference type="EnsemblMetazoa" id="ADAC010700-RA">
    <property type="protein sequence ID" value="ADAC010700-PA"/>
    <property type="gene ID" value="ADAC010700"/>
</dbReference>
<keyword evidence="4" id="KW-1185">Reference proteome</keyword>
<organism evidence="2">
    <name type="scientific">Anopheles darlingi</name>
    <name type="common">Mosquito</name>
    <dbReference type="NCBI Taxonomy" id="43151"/>
    <lineage>
        <taxon>Eukaryota</taxon>
        <taxon>Metazoa</taxon>
        <taxon>Ecdysozoa</taxon>
        <taxon>Arthropoda</taxon>
        <taxon>Hexapoda</taxon>
        <taxon>Insecta</taxon>
        <taxon>Pterygota</taxon>
        <taxon>Neoptera</taxon>
        <taxon>Endopterygota</taxon>
        <taxon>Diptera</taxon>
        <taxon>Nematocera</taxon>
        <taxon>Culicoidea</taxon>
        <taxon>Culicidae</taxon>
        <taxon>Anophelinae</taxon>
        <taxon>Anopheles</taxon>
    </lineage>
</organism>
<dbReference type="HOGENOM" id="CLU_068741_0_0_1"/>
<dbReference type="OMA" id="HETINML"/>
<dbReference type="AlphaFoldDB" id="W5J4F8"/>
<dbReference type="VEuPathDB" id="VectorBase:ADAC010700"/>
<protein>
    <recommendedName>
        <fullName evidence="5">Secreted protein</fullName>
    </recommendedName>
</protein>
<keyword evidence="1" id="KW-0732">Signal</keyword>
<sequence>MLQVLLVLACFSLSGTLGNVLVDYNGNFSALANEVEFELQQKRAFNGELIREFNREMLLEFGTMIPRMRQVSHDTEQYIINRDNVDEECREYALFLFELYRMFQEFDIQDCAYYAFADLRADSLNRFMPYEQSYSHFNTRSVSQTIITLARNNILDNEAVVAELADELDFYINLRESYRVLLDEELAKHGDDAYITINRFEDCRDEAYYWQDNDMEYIKSYLDDDCYLG</sequence>
<gene>
    <name evidence="2" type="ORF">AND_010700</name>
</gene>
<evidence type="ECO:0008006" key="5">
    <source>
        <dbReference type="Google" id="ProtNLM"/>
    </source>
</evidence>
<evidence type="ECO:0000313" key="2">
    <source>
        <dbReference type="EMBL" id="ETN57740.1"/>
    </source>
</evidence>
<dbReference type="EMBL" id="ADMH02002218">
    <property type="protein sequence ID" value="ETN57740.1"/>
    <property type="molecule type" value="Genomic_DNA"/>
</dbReference>
<evidence type="ECO:0000313" key="4">
    <source>
        <dbReference type="Proteomes" id="UP000000673"/>
    </source>
</evidence>
<feature type="chain" id="PRO_5010154870" description="Secreted protein" evidence="1">
    <location>
        <begin position="19"/>
        <end position="229"/>
    </location>
</feature>
<dbReference type="eggNOG" id="ENOG502T8B8">
    <property type="taxonomic scope" value="Eukaryota"/>
</dbReference>
<reference evidence="2" key="3">
    <citation type="journal article" date="2013" name="Nucleic Acids Res.">
        <title>The genome of Anopheles darlingi, the main neotropical malaria vector.</title>
        <authorList>
            <person name="Marinotti O."/>
            <person name="Cerqueira G.C."/>
            <person name="de Almeida L.G."/>
            <person name="Ferro M.I."/>
            <person name="Loreto E.L."/>
            <person name="Zaha A."/>
            <person name="Teixeira S.M."/>
            <person name="Wespiser A.R."/>
            <person name="Almeida E Silva A."/>
            <person name="Schlindwein A.D."/>
            <person name="Pacheco A.C."/>
            <person name="Silva A.L."/>
            <person name="Graveley B.R."/>
            <person name="Walenz B.P."/>
            <person name="Lima Bde A."/>
            <person name="Ribeiro C.A."/>
            <person name="Nunes-Silva C.G."/>
            <person name="de Carvalho C.R."/>
            <person name="Soares C.M."/>
            <person name="de Menezes C.B."/>
            <person name="Matiolli C."/>
            <person name="Caffrey D."/>
            <person name="Araujo D.A."/>
            <person name="de Oliveira D.M."/>
            <person name="Golenbock D."/>
            <person name="Grisard E.C."/>
            <person name="Fantinatti-Garboggini F."/>
            <person name="de Carvalho F.M."/>
            <person name="Barcellos F.G."/>
            <person name="Prosdocimi F."/>
            <person name="May G."/>
            <person name="Azevedo Junior G.M."/>
            <person name="Guimaraes G.M."/>
            <person name="Goldman G.H."/>
            <person name="Padilha I.Q."/>
            <person name="Batista Jda S."/>
            <person name="Ferro J.A."/>
            <person name="Ribeiro J.M."/>
            <person name="Fietto J.L."/>
            <person name="Dabbas K.M."/>
            <person name="Cerdeira L."/>
            <person name="Agnez-Lima L.F."/>
            <person name="Brocchi M."/>
            <person name="de Carvalho M.O."/>
            <person name="Teixeira Mde M."/>
            <person name="Diniz Maia Mde M."/>
            <person name="Goldman M.H."/>
            <person name="Cruz Schneider M.P."/>
            <person name="Felipe M.S."/>
            <person name="Hungria M."/>
            <person name="Nicolas M.F."/>
            <person name="Pereira M."/>
            <person name="Montes M.A."/>
            <person name="Cantao M.E."/>
            <person name="Vincentz M."/>
            <person name="Rafael M.S."/>
            <person name="Silverman N."/>
            <person name="Stoco P.H."/>
            <person name="Souza R.C."/>
            <person name="Vicentini R."/>
            <person name="Gazzinelli R.T."/>
            <person name="Neves Rde O."/>
            <person name="Silva R."/>
            <person name="Astolfi-Filho S."/>
            <person name="Maciel T.E."/>
            <person name="Urmenyi T.P."/>
            <person name="Tadei W.P."/>
            <person name="Camargo E.P."/>
            <person name="de Vasconcelos A.T."/>
        </authorList>
    </citation>
    <scope>NUCLEOTIDE SEQUENCE</scope>
</reference>
<proteinExistence type="predicted"/>
<dbReference type="Proteomes" id="UP000000673">
    <property type="component" value="Unassembled WGS sequence"/>
</dbReference>
<reference evidence="2" key="2">
    <citation type="submission" date="2010-05" db="EMBL/GenBank/DDBJ databases">
        <authorList>
            <person name="Almeida L.G."/>
            <person name="Nicolas M.F."/>
            <person name="Souza R.C."/>
            <person name="Vasconcelos A.T.R."/>
        </authorList>
    </citation>
    <scope>NUCLEOTIDE SEQUENCE</scope>
</reference>